<dbReference type="PANTHER" id="PTHR47268">
    <property type="entry name" value="ACYLPHOSPHATASE"/>
    <property type="match status" value="1"/>
</dbReference>
<comment type="similarity">
    <text evidence="1 5">Belongs to the acylphosphatase family.</text>
</comment>
<accession>A0AAV4ZMZ9</accession>
<comment type="caution">
    <text evidence="7">The sequence shown here is derived from an EMBL/GenBank/DDBJ whole genome shotgun (WGS) entry which is preliminary data.</text>
</comment>
<dbReference type="InterPro" id="IPR020456">
    <property type="entry name" value="Acylphosphatase"/>
</dbReference>
<dbReference type="Pfam" id="PF00708">
    <property type="entry name" value="Acylphosphatase"/>
    <property type="match status" value="1"/>
</dbReference>
<dbReference type="InterPro" id="IPR036046">
    <property type="entry name" value="Acylphosphatase-like_dom_sf"/>
</dbReference>
<dbReference type="NCBIfam" id="NF010996">
    <property type="entry name" value="PRK14421.1"/>
    <property type="match status" value="1"/>
</dbReference>
<evidence type="ECO:0000256" key="2">
    <source>
        <dbReference type="ARBA" id="ARBA00012150"/>
    </source>
</evidence>
<dbReference type="PANTHER" id="PTHR47268:SF4">
    <property type="entry name" value="ACYLPHOSPHATASE"/>
    <property type="match status" value="1"/>
</dbReference>
<dbReference type="AlphaFoldDB" id="A0AAV4ZMZ9"/>
<dbReference type="SUPFAM" id="SSF54975">
    <property type="entry name" value="Acylphosphatase/BLUF domain-like"/>
    <property type="match status" value="1"/>
</dbReference>
<dbReference type="EC" id="3.6.1.7" evidence="2 4"/>
<keyword evidence="4" id="KW-0378">Hydrolase</keyword>
<dbReference type="Proteomes" id="UP001055247">
    <property type="component" value="Unassembled WGS sequence"/>
</dbReference>
<dbReference type="InterPro" id="IPR001792">
    <property type="entry name" value="Acylphosphatase-like_dom"/>
</dbReference>
<protein>
    <recommendedName>
        <fullName evidence="2 4">acylphosphatase</fullName>
        <ecNumber evidence="2 4">3.6.1.7</ecNumber>
    </recommendedName>
</protein>
<gene>
    <name evidence="7" type="primary">acyP</name>
    <name evidence="7" type="ORF">BHAOGJBA_3447</name>
</gene>
<reference evidence="7" key="1">
    <citation type="journal article" date="2016" name="Front. Microbiol.">
        <title>Genome Sequence of the Piezophilic, Mesophilic Sulfate-Reducing Bacterium Desulfovibrio indicus J2T.</title>
        <authorList>
            <person name="Cao J."/>
            <person name="Maignien L."/>
            <person name="Shao Z."/>
            <person name="Alain K."/>
            <person name="Jebbar M."/>
        </authorList>
    </citation>
    <scope>NUCLEOTIDE SEQUENCE</scope>
    <source>
        <strain evidence="7">DSM 16372</strain>
    </source>
</reference>
<evidence type="ECO:0000313" key="8">
    <source>
        <dbReference type="Proteomes" id="UP001055247"/>
    </source>
</evidence>
<dbReference type="PROSITE" id="PS51160">
    <property type="entry name" value="ACYLPHOSPHATASE_3"/>
    <property type="match status" value="1"/>
</dbReference>
<evidence type="ECO:0000256" key="5">
    <source>
        <dbReference type="RuleBase" id="RU004168"/>
    </source>
</evidence>
<proteinExistence type="inferred from homology"/>
<feature type="active site" evidence="4">
    <location>
        <position position="39"/>
    </location>
</feature>
<evidence type="ECO:0000259" key="6">
    <source>
        <dbReference type="PROSITE" id="PS51160"/>
    </source>
</evidence>
<name>A0AAV4ZMZ9_9HYPH</name>
<evidence type="ECO:0000313" key="7">
    <source>
        <dbReference type="EMBL" id="GJD89914.1"/>
    </source>
</evidence>
<dbReference type="Gene3D" id="3.30.70.100">
    <property type="match status" value="1"/>
</dbReference>
<keyword evidence="8" id="KW-1185">Reference proteome</keyword>
<sequence length="92" mass="9620">MSETKTVAVVISGRVQGVSYRAWTEREARARGLAGHVRNRRDGSVEAVFSGPEAAVDAMLAACRQGPAAARVAAVDVSTRAEIPAPGFRVIG</sequence>
<dbReference type="RefSeq" id="WP_066922385.1">
    <property type="nucleotide sequence ID" value="NZ_BPQO01000014.1"/>
</dbReference>
<evidence type="ECO:0000256" key="3">
    <source>
        <dbReference type="ARBA" id="ARBA00047645"/>
    </source>
</evidence>
<dbReference type="EMBL" id="BPQO01000014">
    <property type="protein sequence ID" value="GJD89914.1"/>
    <property type="molecule type" value="Genomic_DNA"/>
</dbReference>
<organism evidence="7 8">
    <name type="scientific">Methylobacterium hispanicum</name>
    <dbReference type="NCBI Taxonomy" id="270350"/>
    <lineage>
        <taxon>Bacteria</taxon>
        <taxon>Pseudomonadati</taxon>
        <taxon>Pseudomonadota</taxon>
        <taxon>Alphaproteobacteria</taxon>
        <taxon>Hyphomicrobiales</taxon>
        <taxon>Methylobacteriaceae</taxon>
        <taxon>Methylobacterium</taxon>
    </lineage>
</organism>
<feature type="domain" description="Acylphosphatase-like" evidence="6">
    <location>
        <begin position="6"/>
        <end position="92"/>
    </location>
</feature>
<dbReference type="GO" id="GO:0003998">
    <property type="term" value="F:acylphosphatase activity"/>
    <property type="evidence" value="ECO:0007669"/>
    <property type="project" value="UniProtKB-EC"/>
</dbReference>
<dbReference type="PRINTS" id="PR00112">
    <property type="entry name" value="ACYLPHPHTASE"/>
</dbReference>
<feature type="active site" evidence="4">
    <location>
        <position position="21"/>
    </location>
</feature>
<evidence type="ECO:0000256" key="1">
    <source>
        <dbReference type="ARBA" id="ARBA00005614"/>
    </source>
</evidence>
<comment type="catalytic activity">
    <reaction evidence="3 4">
        <text>an acyl phosphate + H2O = a carboxylate + phosphate + H(+)</text>
        <dbReference type="Rhea" id="RHEA:14965"/>
        <dbReference type="ChEBI" id="CHEBI:15377"/>
        <dbReference type="ChEBI" id="CHEBI:15378"/>
        <dbReference type="ChEBI" id="CHEBI:29067"/>
        <dbReference type="ChEBI" id="CHEBI:43474"/>
        <dbReference type="ChEBI" id="CHEBI:59918"/>
        <dbReference type="EC" id="3.6.1.7"/>
    </reaction>
</comment>
<evidence type="ECO:0000256" key="4">
    <source>
        <dbReference type="PROSITE-ProRule" id="PRU00520"/>
    </source>
</evidence>
<reference evidence="7" key="2">
    <citation type="submission" date="2021-08" db="EMBL/GenBank/DDBJ databases">
        <authorList>
            <person name="Tani A."/>
            <person name="Ola A."/>
            <person name="Ogura Y."/>
            <person name="Katsura K."/>
            <person name="Hayashi T."/>
        </authorList>
    </citation>
    <scope>NUCLEOTIDE SEQUENCE</scope>
    <source>
        <strain evidence="7">DSM 16372</strain>
    </source>
</reference>